<dbReference type="EMBL" id="BDQM01000015">
    <property type="protein sequence ID" value="GAW96474.1"/>
    <property type="molecule type" value="Genomic_DNA"/>
</dbReference>
<keyword evidence="2" id="KW-1185">Reference proteome</keyword>
<dbReference type="Proteomes" id="UP000197068">
    <property type="component" value="Unassembled WGS sequence"/>
</dbReference>
<protein>
    <submittedName>
        <fullName evidence="1">Uncharacterized protein</fullName>
    </submittedName>
</protein>
<organism evidence="1 2">
    <name type="scientific">Colwellia marinimaniae</name>
    <dbReference type="NCBI Taxonomy" id="1513592"/>
    <lineage>
        <taxon>Bacteria</taxon>
        <taxon>Pseudomonadati</taxon>
        <taxon>Pseudomonadota</taxon>
        <taxon>Gammaproteobacteria</taxon>
        <taxon>Alteromonadales</taxon>
        <taxon>Colwelliaceae</taxon>
        <taxon>Colwellia</taxon>
    </lineage>
</organism>
<gene>
    <name evidence="1" type="ORF">MTCD1_02090</name>
</gene>
<name>A0ABQ0MVS5_9GAMM</name>
<evidence type="ECO:0000313" key="1">
    <source>
        <dbReference type="EMBL" id="GAW96474.1"/>
    </source>
</evidence>
<evidence type="ECO:0000313" key="2">
    <source>
        <dbReference type="Proteomes" id="UP000197068"/>
    </source>
</evidence>
<proteinExistence type="predicted"/>
<accession>A0ABQ0MVS5</accession>
<sequence>MLLHYPNKWHPCTSSSCVEASKCVGVLILCEVTPVNPFTSVGHSRFLLRKARFERVGFFAVGDLKQLLISANKFPPTYFGPT</sequence>
<reference evidence="1 2" key="1">
    <citation type="submission" date="2017-06" db="EMBL/GenBank/DDBJ databases">
        <title>Whole Genome Sequences of Colwellia marinimaniae MTCD1.</title>
        <authorList>
            <person name="Kusumoto H."/>
            <person name="Inoue M."/>
            <person name="Tanikawa K."/>
            <person name="Maeji H."/>
            <person name="Cameron J.H."/>
            <person name="Bartlett D.H."/>
        </authorList>
    </citation>
    <scope>NUCLEOTIDE SEQUENCE [LARGE SCALE GENOMIC DNA]</scope>
    <source>
        <strain evidence="1 2">MTCD1</strain>
    </source>
</reference>
<comment type="caution">
    <text evidence="1">The sequence shown here is derived from an EMBL/GenBank/DDBJ whole genome shotgun (WGS) entry which is preliminary data.</text>
</comment>